<accession>A0A3G3IJ17</accession>
<dbReference type="InterPro" id="IPR038078">
    <property type="entry name" value="PhoU-like_sf"/>
</dbReference>
<dbReference type="AlphaFoldDB" id="A0A3G3IJ17"/>
<dbReference type="GO" id="GO:0006813">
    <property type="term" value="P:potassium ion transport"/>
    <property type="evidence" value="ECO:0007669"/>
    <property type="project" value="InterPro"/>
</dbReference>
<dbReference type="InterPro" id="IPR026022">
    <property type="entry name" value="PhoU_dom"/>
</dbReference>
<dbReference type="Proteomes" id="UP000273278">
    <property type="component" value="Chromosome"/>
</dbReference>
<evidence type="ECO:0000256" key="1">
    <source>
        <dbReference type="SAM" id="MobiDB-lite"/>
    </source>
</evidence>
<reference evidence="3 4" key="1">
    <citation type="submission" date="2016-10" db="EMBL/GenBank/DDBJ databases">
        <title>Complete genome of the TMA-utilizing, human hosted archaeon Methanomethylophilus alvus Gen. nov, sp. nov., strain Mx-05, derived from a pure culture.</title>
        <authorList>
            <person name="Brugere J.-F."/>
            <person name="Ben Hania W."/>
            <person name="Chaudhary P.P."/>
            <person name="Gaci N."/>
            <person name="Borrel G."/>
            <person name="Cao Van Tuat L."/>
            <person name="Fardeau M.-L."/>
            <person name="Harris H.M.B."/>
            <person name="O'Toole P.W."/>
            <person name="Ollivier B."/>
        </authorList>
    </citation>
    <scope>NUCLEOTIDE SEQUENCE [LARGE SCALE GENOMIC DNA]</scope>
    <source>
        <strain evidence="3 4">Mx-05</strain>
    </source>
</reference>
<dbReference type="PROSITE" id="PS51202">
    <property type="entry name" value="RCK_C"/>
    <property type="match status" value="1"/>
</dbReference>
<evidence type="ECO:0000259" key="2">
    <source>
        <dbReference type="PROSITE" id="PS51202"/>
    </source>
</evidence>
<name>A0A3G3IJ17_9ARCH</name>
<gene>
    <name evidence="3" type="ORF">BKD89_06705</name>
</gene>
<feature type="compositionally biased region" description="Acidic residues" evidence="1">
    <location>
        <begin position="210"/>
        <end position="230"/>
    </location>
</feature>
<dbReference type="OMA" id="KIMHDVE"/>
<dbReference type="InterPro" id="IPR036721">
    <property type="entry name" value="RCK_C_sf"/>
</dbReference>
<feature type="compositionally biased region" description="Basic and acidic residues" evidence="1">
    <location>
        <begin position="231"/>
        <end position="240"/>
    </location>
</feature>
<dbReference type="PANTHER" id="PTHR30445">
    <property type="entry name" value="K(+)_H(+) ANTIPORTER SUBUNIT KHTT"/>
    <property type="match status" value="1"/>
</dbReference>
<dbReference type="RefSeq" id="WP_015505256.1">
    <property type="nucleotide sequence ID" value="NZ_CAYAYG010000001.1"/>
</dbReference>
<protein>
    <submittedName>
        <fullName evidence="3">Potassium transporter TrkA</fullName>
    </submittedName>
</protein>
<dbReference type="InterPro" id="IPR050144">
    <property type="entry name" value="AAE_transporter"/>
</dbReference>
<organism evidence="3 4">
    <name type="scientific">Methanomethylophilus alvi</name>
    <dbReference type="NCBI Taxonomy" id="1291540"/>
    <lineage>
        <taxon>Archaea</taxon>
        <taxon>Methanobacteriati</taxon>
        <taxon>Thermoplasmatota</taxon>
        <taxon>Thermoplasmata</taxon>
        <taxon>Methanomassiliicoccales</taxon>
        <taxon>Methanomethylophilaceae</taxon>
        <taxon>Methanomethylophilus</taxon>
    </lineage>
</organism>
<dbReference type="EMBL" id="CP017686">
    <property type="protein sequence ID" value="AYQ55482.1"/>
    <property type="molecule type" value="Genomic_DNA"/>
</dbReference>
<dbReference type="Gene3D" id="1.20.58.220">
    <property type="entry name" value="Phosphate transport system protein phou homolog 2, domain 2"/>
    <property type="match status" value="1"/>
</dbReference>
<dbReference type="GO" id="GO:0008324">
    <property type="term" value="F:monoatomic cation transmembrane transporter activity"/>
    <property type="evidence" value="ECO:0007669"/>
    <property type="project" value="InterPro"/>
</dbReference>
<evidence type="ECO:0000313" key="3">
    <source>
        <dbReference type="EMBL" id="AYQ55482.1"/>
    </source>
</evidence>
<dbReference type="SUPFAM" id="SSF109755">
    <property type="entry name" value="PhoU-like"/>
    <property type="match status" value="1"/>
</dbReference>
<sequence>MPSSDQDDISDLKHVDMTVRELLTEMKDTSEVIIDLAYASLMYNSSTMAEKVRGLEDDMDDLKFATRYKVLLSSRTREDARQLSGILEVASAADRISDAASDIVSLLRFPPEKRPFITEMLSEADEKIRMIKISSDSSMVGNTIGRLQIEASTGCKIIAIKNRRGWTYDPEDEMKLRANDVIIVRGTDDGADLLVEYAAGRKEWEFEEIVPDDVIEDEAEEDLQNEEELSEEIRGEGDEE</sequence>
<feature type="region of interest" description="Disordered" evidence="1">
    <location>
        <begin position="210"/>
        <end position="240"/>
    </location>
</feature>
<evidence type="ECO:0000313" key="4">
    <source>
        <dbReference type="Proteomes" id="UP000273278"/>
    </source>
</evidence>
<dbReference type="SUPFAM" id="SSF116726">
    <property type="entry name" value="TrkA C-terminal domain-like"/>
    <property type="match status" value="1"/>
</dbReference>
<dbReference type="Pfam" id="PF01895">
    <property type="entry name" value="PhoU"/>
    <property type="match status" value="1"/>
</dbReference>
<feature type="domain" description="RCK C-terminal" evidence="2">
    <location>
        <begin position="116"/>
        <end position="200"/>
    </location>
</feature>
<dbReference type="PANTHER" id="PTHR30445:SF8">
    <property type="entry name" value="K(+)_H(+) ANTIPORTER SUBUNIT KHTT"/>
    <property type="match status" value="1"/>
</dbReference>
<dbReference type="Pfam" id="PF02080">
    <property type="entry name" value="TrkA_C"/>
    <property type="match status" value="1"/>
</dbReference>
<proteinExistence type="predicted"/>
<dbReference type="Gene3D" id="3.30.70.1450">
    <property type="entry name" value="Regulator of K+ conductance, C-terminal domain"/>
    <property type="match status" value="1"/>
</dbReference>
<dbReference type="InterPro" id="IPR006037">
    <property type="entry name" value="RCK_C"/>
</dbReference>